<name>A0ABV3DS84_9ACTN</name>
<evidence type="ECO:0000313" key="3">
    <source>
        <dbReference type="EMBL" id="MEU8138617.1"/>
    </source>
</evidence>
<dbReference type="EMBL" id="JBEZFP010000131">
    <property type="protein sequence ID" value="MEU8138617.1"/>
    <property type="molecule type" value="Genomic_DNA"/>
</dbReference>
<comment type="caution">
    <text evidence="3">The sequence shown here is derived from an EMBL/GenBank/DDBJ whole genome shotgun (WGS) entry which is preliminary data.</text>
</comment>
<accession>A0ABV3DS84</accession>
<feature type="domain" description="SWIM-type" evidence="2">
    <location>
        <begin position="56"/>
        <end position="94"/>
    </location>
</feature>
<evidence type="ECO:0000256" key="1">
    <source>
        <dbReference type="PROSITE-ProRule" id="PRU00325"/>
    </source>
</evidence>
<dbReference type="Pfam" id="PF04434">
    <property type="entry name" value="SWIM"/>
    <property type="match status" value="1"/>
</dbReference>
<dbReference type="RefSeq" id="WP_358362217.1">
    <property type="nucleotide sequence ID" value="NZ_JBEZFP010000131.1"/>
</dbReference>
<keyword evidence="1" id="KW-0862">Zinc</keyword>
<proteinExistence type="predicted"/>
<protein>
    <submittedName>
        <fullName evidence="3">SWIM zinc finger family protein</fullName>
    </submittedName>
</protein>
<dbReference type="InterPro" id="IPR007527">
    <property type="entry name" value="Znf_SWIM"/>
</dbReference>
<dbReference type="Proteomes" id="UP001551482">
    <property type="component" value="Unassembled WGS sequence"/>
</dbReference>
<organism evidence="3 4">
    <name type="scientific">Streptodolium elevatio</name>
    <dbReference type="NCBI Taxonomy" id="3157996"/>
    <lineage>
        <taxon>Bacteria</taxon>
        <taxon>Bacillati</taxon>
        <taxon>Actinomycetota</taxon>
        <taxon>Actinomycetes</taxon>
        <taxon>Kitasatosporales</taxon>
        <taxon>Streptomycetaceae</taxon>
        <taxon>Streptodolium</taxon>
    </lineage>
</organism>
<evidence type="ECO:0000313" key="4">
    <source>
        <dbReference type="Proteomes" id="UP001551482"/>
    </source>
</evidence>
<dbReference type="Pfam" id="PF21810">
    <property type="entry name" value="DUF6880"/>
    <property type="match status" value="1"/>
</dbReference>
<evidence type="ECO:0000259" key="2">
    <source>
        <dbReference type="PROSITE" id="PS50966"/>
    </source>
</evidence>
<dbReference type="PROSITE" id="PS50966">
    <property type="entry name" value="ZF_SWIM"/>
    <property type="match status" value="1"/>
</dbReference>
<keyword evidence="1" id="KW-0863">Zinc-finger</keyword>
<reference evidence="3 4" key="1">
    <citation type="submission" date="2024-06" db="EMBL/GenBank/DDBJ databases">
        <title>The Natural Products Discovery Center: Release of the First 8490 Sequenced Strains for Exploring Actinobacteria Biosynthetic Diversity.</title>
        <authorList>
            <person name="Kalkreuter E."/>
            <person name="Kautsar S.A."/>
            <person name="Yang D."/>
            <person name="Bader C.D."/>
            <person name="Teijaro C.N."/>
            <person name="Fluegel L."/>
            <person name="Davis C.M."/>
            <person name="Simpson J.R."/>
            <person name="Lauterbach L."/>
            <person name="Steele A.D."/>
            <person name="Gui C."/>
            <person name="Meng S."/>
            <person name="Li G."/>
            <person name="Viehrig K."/>
            <person name="Ye F."/>
            <person name="Su P."/>
            <person name="Kiefer A.F."/>
            <person name="Nichols A."/>
            <person name="Cepeda A.J."/>
            <person name="Yan W."/>
            <person name="Fan B."/>
            <person name="Jiang Y."/>
            <person name="Adhikari A."/>
            <person name="Zheng C.-J."/>
            <person name="Schuster L."/>
            <person name="Cowan T.M."/>
            <person name="Smanski M.J."/>
            <person name="Chevrette M.G."/>
            <person name="De Carvalho L.P.S."/>
            <person name="Shen B."/>
        </authorList>
    </citation>
    <scope>NUCLEOTIDE SEQUENCE [LARGE SCALE GENOMIC DNA]</scope>
    <source>
        <strain evidence="3 4">NPDC048946</strain>
    </source>
</reference>
<keyword evidence="1" id="KW-0479">Metal-binding</keyword>
<sequence>MRAWQRDFTEDDLRESAGDRSFERGAGYLDAVSGLTVEPGVDRATVRAVVHGGAPYRVWLSVASRGALVGRCSCPYGAEGNFCKHCVAVGLTVLTDGGLIEHMGMQRTRDGSVDAWLEALSPRELLALVREQAAIDPGLRKRLELRAIATEGDSGSLRREMARMFDPTPFTRYGYMEYADVHAFADQARGAVPVLCDLVARGRAVDAVDLAREAVSRVEALYEHADDSSGALGELIADLLDLHLRACEAAAPDPTEIAEWLVGHMLGDYASDAVRLRDYCAVLGPAGLAAVHDLAAEALRRNPGGWAEQDLLGALLVLCAQGGIEPMAAGHADPADAVAAYVRLVDTYKVLTGDAAYEAIVRLLDKARACHEVLGTSEDFADYVRELRTQQRRKRKLLRLLDTHGM</sequence>
<gene>
    <name evidence="3" type="ORF">AB0C36_34605</name>
</gene>
<keyword evidence="4" id="KW-1185">Reference proteome</keyword>
<dbReference type="InterPro" id="IPR049245">
    <property type="entry name" value="DUF6880"/>
</dbReference>